<feature type="transmembrane region" description="Helical" evidence="7">
    <location>
        <begin position="262"/>
        <end position="284"/>
    </location>
</feature>
<feature type="transmembrane region" description="Helical" evidence="7">
    <location>
        <begin position="74"/>
        <end position="96"/>
    </location>
</feature>
<accession>A0A9X2IQR2</accession>
<keyword evidence="3" id="KW-1003">Cell membrane</keyword>
<dbReference type="AlphaFoldDB" id="A0A9X2IQR2"/>
<dbReference type="GO" id="GO:0005886">
    <property type="term" value="C:plasma membrane"/>
    <property type="evidence" value="ECO:0007669"/>
    <property type="project" value="UniProtKB-SubCell"/>
</dbReference>
<reference evidence="9" key="1">
    <citation type="submission" date="2022-06" db="EMBL/GenBank/DDBJ databases">
        <title>Whole genome shotgun sequencing (WGS) of Rathayibacter sp. ZW T2_19, isolated from stored onions (Allium cepa).</title>
        <authorList>
            <person name="Stoll D.A."/>
            <person name="Huch M."/>
        </authorList>
    </citation>
    <scope>NUCLEOTIDE SEQUENCE</scope>
    <source>
        <strain evidence="9">ZW T2_19</strain>
    </source>
</reference>
<dbReference type="CDD" id="cd06261">
    <property type="entry name" value="TM_PBP2"/>
    <property type="match status" value="1"/>
</dbReference>
<evidence type="ECO:0000256" key="3">
    <source>
        <dbReference type="ARBA" id="ARBA00022475"/>
    </source>
</evidence>
<dbReference type="SUPFAM" id="SSF161098">
    <property type="entry name" value="MetI-like"/>
    <property type="match status" value="1"/>
</dbReference>
<dbReference type="Gene3D" id="1.10.3720.10">
    <property type="entry name" value="MetI-like"/>
    <property type="match status" value="1"/>
</dbReference>
<proteinExistence type="inferred from homology"/>
<gene>
    <name evidence="9" type="ORF">NB037_03550</name>
</gene>
<evidence type="ECO:0000256" key="6">
    <source>
        <dbReference type="ARBA" id="ARBA00023136"/>
    </source>
</evidence>
<dbReference type="Proteomes" id="UP001155240">
    <property type="component" value="Unassembled WGS sequence"/>
</dbReference>
<evidence type="ECO:0000256" key="7">
    <source>
        <dbReference type="RuleBase" id="RU363032"/>
    </source>
</evidence>
<evidence type="ECO:0000259" key="8">
    <source>
        <dbReference type="PROSITE" id="PS50928"/>
    </source>
</evidence>
<evidence type="ECO:0000256" key="5">
    <source>
        <dbReference type="ARBA" id="ARBA00022989"/>
    </source>
</evidence>
<comment type="caution">
    <text evidence="9">The sequence shown here is derived from an EMBL/GenBank/DDBJ whole genome shotgun (WGS) entry which is preliminary data.</text>
</comment>
<evidence type="ECO:0000256" key="4">
    <source>
        <dbReference type="ARBA" id="ARBA00022692"/>
    </source>
</evidence>
<dbReference type="InterPro" id="IPR050809">
    <property type="entry name" value="UgpAE/MalFG_permease"/>
</dbReference>
<comment type="similarity">
    <text evidence="7">Belongs to the binding-protein-dependent transport system permease family.</text>
</comment>
<dbReference type="InterPro" id="IPR000515">
    <property type="entry name" value="MetI-like"/>
</dbReference>
<dbReference type="InterPro" id="IPR035906">
    <property type="entry name" value="MetI-like_sf"/>
</dbReference>
<feature type="transmembrane region" description="Helical" evidence="7">
    <location>
        <begin position="158"/>
        <end position="181"/>
    </location>
</feature>
<name>A0A9X2IQR2_9MICO</name>
<keyword evidence="10" id="KW-1185">Reference proteome</keyword>
<dbReference type="PANTHER" id="PTHR43227:SF8">
    <property type="entry name" value="DIACETYLCHITOBIOSE UPTAKE SYSTEM PERMEASE PROTEIN DASB"/>
    <property type="match status" value="1"/>
</dbReference>
<evidence type="ECO:0000313" key="9">
    <source>
        <dbReference type="EMBL" id="MCM6761485.1"/>
    </source>
</evidence>
<evidence type="ECO:0000256" key="2">
    <source>
        <dbReference type="ARBA" id="ARBA00022448"/>
    </source>
</evidence>
<dbReference type="Pfam" id="PF00528">
    <property type="entry name" value="BPD_transp_1"/>
    <property type="match status" value="1"/>
</dbReference>
<protein>
    <submittedName>
        <fullName evidence="9">Sugar ABC transporter permease</fullName>
    </submittedName>
</protein>
<dbReference type="PANTHER" id="PTHR43227">
    <property type="entry name" value="BLL4140 PROTEIN"/>
    <property type="match status" value="1"/>
</dbReference>
<feature type="transmembrane region" description="Helical" evidence="7">
    <location>
        <begin position="202"/>
        <end position="223"/>
    </location>
</feature>
<keyword evidence="6 7" id="KW-0472">Membrane</keyword>
<organism evidence="9 10">
    <name type="scientific">Rathayibacter rubneri</name>
    <dbReference type="NCBI Taxonomy" id="2950106"/>
    <lineage>
        <taxon>Bacteria</taxon>
        <taxon>Bacillati</taxon>
        <taxon>Actinomycetota</taxon>
        <taxon>Actinomycetes</taxon>
        <taxon>Micrococcales</taxon>
        <taxon>Microbacteriaceae</taxon>
        <taxon>Rathayibacter</taxon>
    </lineage>
</organism>
<evidence type="ECO:0000256" key="1">
    <source>
        <dbReference type="ARBA" id="ARBA00004651"/>
    </source>
</evidence>
<sequence>MNSVLGDKKAILILLGPALAVYTLIKLVPVLWSLGLTFFTGNPLGGFEFAGGANFVRFVQDPQALEALWFTVRYSIVITVGQVVLGYSLALLYVFVLKNSSSFVRTVVFFPTVLPTVAVALLFKSMFAVGSQEGPVNAGLGVFGLDGIDWFATAEGTFAVAVGMELWRSMGFFAILLYAGLVDIPEETLESARLDGATGWRLVRSIVIPLSLPVLLSSVIFSFNNTLKVFDTLLALNNGGPGSSTTPLTLYMYRTVFSYSDYGYGSTIALVLTIMCFLVTLFIFRSSRRDNTKEA</sequence>
<evidence type="ECO:0000313" key="10">
    <source>
        <dbReference type="Proteomes" id="UP001155240"/>
    </source>
</evidence>
<keyword evidence="2 7" id="KW-0813">Transport</keyword>
<comment type="subcellular location">
    <subcellularLocation>
        <location evidence="1 7">Cell membrane</location>
        <topology evidence="1 7">Multi-pass membrane protein</topology>
    </subcellularLocation>
</comment>
<keyword evidence="4 7" id="KW-0812">Transmembrane</keyword>
<feature type="domain" description="ABC transmembrane type-1" evidence="8">
    <location>
        <begin position="68"/>
        <end position="283"/>
    </location>
</feature>
<dbReference type="PROSITE" id="PS50928">
    <property type="entry name" value="ABC_TM1"/>
    <property type="match status" value="1"/>
</dbReference>
<dbReference type="EMBL" id="JAMRYM010000006">
    <property type="protein sequence ID" value="MCM6761485.1"/>
    <property type="molecule type" value="Genomic_DNA"/>
</dbReference>
<dbReference type="GO" id="GO:0055085">
    <property type="term" value="P:transmembrane transport"/>
    <property type="evidence" value="ECO:0007669"/>
    <property type="project" value="InterPro"/>
</dbReference>
<keyword evidence="5 7" id="KW-1133">Transmembrane helix</keyword>
<feature type="transmembrane region" description="Helical" evidence="7">
    <location>
        <begin position="12"/>
        <end position="34"/>
    </location>
</feature>
<feature type="transmembrane region" description="Helical" evidence="7">
    <location>
        <begin position="103"/>
        <end position="123"/>
    </location>
</feature>
<dbReference type="RefSeq" id="WP_207407013.1">
    <property type="nucleotide sequence ID" value="NZ_JAMRYM010000006.1"/>
</dbReference>